<feature type="domain" description="Cation-transporting P-type ATPase N-terminal" evidence="14">
    <location>
        <begin position="150"/>
        <end position="218"/>
    </location>
</feature>
<dbReference type="InterPro" id="IPR023299">
    <property type="entry name" value="ATPase_P-typ_cyto_dom_N"/>
</dbReference>
<dbReference type="InterPro" id="IPR008250">
    <property type="entry name" value="ATPase_P-typ_transduc_dom_A_sf"/>
</dbReference>
<dbReference type="PANTHER" id="PTHR45630">
    <property type="entry name" value="CATION-TRANSPORTING ATPASE-RELATED"/>
    <property type="match status" value="1"/>
</dbReference>
<dbReference type="InterPro" id="IPR059000">
    <property type="entry name" value="ATPase_P-type_domA"/>
</dbReference>
<dbReference type="Pfam" id="PF12409">
    <property type="entry name" value="P5-ATPase"/>
    <property type="match status" value="1"/>
</dbReference>
<dbReference type="GO" id="GO:0016887">
    <property type="term" value="F:ATP hydrolysis activity"/>
    <property type="evidence" value="ECO:0007669"/>
    <property type="project" value="InterPro"/>
</dbReference>
<dbReference type="SUPFAM" id="SSF81660">
    <property type="entry name" value="Metal cation-transporting ATPase, ATP-binding domain N"/>
    <property type="match status" value="1"/>
</dbReference>
<dbReference type="GO" id="GO:0015662">
    <property type="term" value="F:P-type ion transporter activity"/>
    <property type="evidence" value="ECO:0007669"/>
    <property type="project" value="InterPro"/>
</dbReference>
<dbReference type="GO" id="GO:0046872">
    <property type="term" value="F:metal ion binding"/>
    <property type="evidence" value="ECO:0007669"/>
    <property type="project" value="UniProtKB-UniRule"/>
</dbReference>
<keyword evidence="4 12" id="KW-0479">Metal-binding</keyword>
<dbReference type="InterPro" id="IPR001757">
    <property type="entry name" value="P_typ_ATPase"/>
</dbReference>
<dbReference type="SFLD" id="SFLDS00003">
    <property type="entry name" value="Haloacid_Dehalogenase"/>
    <property type="match status" value="1"/>
</dbReference>
<dbReference type="Pfam" id="PF13246">
    <property type="entry name" value="Cation_ATPase"/>
    <property type="match status" value="1"/>
</dbReference>
<evidence type="ECO:0000256" key="5">
    <source>
        <dbReference type="ARBA" id="ARBA00022741"/>
    </source>
</evidence>
<dbReference type="InterPro" id="IPR047819">
    <property type="entry name" value="P5A-ATPase_N"/>
</dbReference>
<evidence type="ECO:0000313" key="16">
    <source>
        <dbReference type="Proteomes" id="UP000322234"/>
    </source>
</evidence>
<dbReference type="EC" id="7.2.2.-" evidence="12"/>
<dbReference type="NCBIfam" id="TIGR01494">
    <property type="entry name" value="ATPase_P-type"/>
    <property type="match status" value="2"/>
</dbReference>
<dbReference type="InterPro" id="IPR044492">
    <property type="entry name" value="P_typ_ATPase_HD_dom"/>
</dbReference>
<sequence length="1157" mass="129108">MEYSVVEKVGEEWNRFSMGDHFEKGQHALLNEGEENEMEIFGYRTQSCRETLCLAGSIFSFGILPLVFYWKPAWHVWANCIPCSLQEADVVLLRTTVSVSLILYLAALSPEHLDMGWLTFLLQVRCIKVQKIRYVWDNLEGQFRKIGCLEDWLSSAKIHLKFGSGLTTEEQEIRRLICGPNTIDVEITPIWKLLIKEVLNPFYVFQLFSVCLWFSEDYKEYAFAIIIMSIISIALTVYDLREQSVKLHRLVEAHNNITVSIYGKNAGVQELESRFLVPGDLLILMGNKVQMPCDAILIDGSCVVNEGMLTGESIPVTKTPLPKVDGSVPWKTQSEGEYKRHVLFCGTEVIQAKGACSSPVKAVVLQTGFNTAKGDLVRSILYPKPMNFKLYRDAIRFLLCLVGTATIGMIYTLCIYVLSGETPGEVVKKALDVITIAVPPALPAALTTGIMYAQRRLKKRGIFCISPQRINVCGQLNLVCFDKTGTLTRDGLDLWGVVPCDGNGFQEVHSFTSGRTLPWGPLYAAMTSCHSLILLDGTIQGDPLDLKMFEATTWEMVVSRDDFQLKGVPGCAMVVKPCGTSSQVPVEGIAILHQFPFSSVLQRMTVIVQEMGGDQLVFMKGAPERVASFCQPETVPTSFVSELQIYTTQGFRVIGLAYKKLEMDHHISALMRDQVESDLIFLGLLILENRLKEETKSVLEELISARIRTVMITGDNLQTAVTVARKSGMVSEGQKVILIEANETTGSSSASISWKLLEEKKHIACRNQDSYINIREEISDNSKEGSYHFALNGKSFQVISQHFSSLLPKILMNGTIFARMSPGQKSSLVEEFQKLDYFVGMCGDGANDCGALKMAHVGVSLSEQEASVASPFTSKTPNIECVPHLIKEGRAALVTSFCMFKYMALYSMIQYVGVLLLYWETNNLSNYQFLFQDLAITTIIGVTMNLNGAYPKLVPFRPAGRLISPPLLLSVILNILLSLAMHIVGFILVQRQPWYSLGIHSACTVQNDTISKLTISPTAPVKNGTNSVFTNIFVLVLVVQLSVCLFILFADIPELYRCLDLLCTPVLWRVYIVIMLSSNFIVSLVVEEAIIENRALWMIIKRCFGYQSKSQYRILQRALANDPSWPPINQTSDSDMPECGRGVSYSNPVFESNEDQL</sequence>
<dbReference type="Gene3D" id="3.40.1110.10">
    <property type="entry name" value="Calcium-transporting ATPase, cytoplasmic domain N"/>
    <property type="match status" value="1"/>
</dbReference>
<evidence type="ECO:0000256" key="11">
    <source>
        <dbReference type="ARBA" id="ARBA00049360"/>
    </source>
</evidence>
<dbReference type="PANTHER" id="PTHR45630:SF1">
    <property type="entry name" value="CATION-TRANSPORTING ATPASE 13A4-RELATED"/>
    <property type="match status" value="1"/>
</dbReference>
<keyword evidence="7 12" id="KW-0460">Magnesium</keyword>
<proteinExistence type="inferred from homology"/>
<dbReference type="GO" id="GO:0006874">
    <property type="term" value="P:intracellular calcium ion homeostasis"/>
    <property type="evidence" value="ECO:0007669"/>
    <property type="project" value="TreeGrafter"/>
</dbReference>
<dbReference type="GO" id="GO:0019829">
    <property type="term" value="F:ATPase-coupled monoatomic cation transmembrane transporter activity"/>
    <property type="evidence" value="ECO:0007669"/>
    <property type="project" value="UniProtKB-UniRule"/>
</dbReference>
<dbReference type="Pfam" id="PF00690">
    <property type="entry name" value="Cation_ATPase_N"/>
    <property type="match status" value="1"/>
</dbReference>
<evidence type="ECO:0000256" key="9">
    <source>
        <dbReference type="ARBA" id="ARBA00022989"/>
    </source>
</evidence>
<feature type="transmembrane region" description="Helical" evidence="12">
    <location>
        <begin position="221"/>
        <end position="240"/>
    </location>
</feature>
<dbReference type="Pfam" id="PF00122">
    <property type="entry name" value="E1-E2_ATPase"/>
    <property type="match status" value="1"/>
</dbReference>
<dbReference type="AlphaFoldDB" id="A0A6B0RLL8"/>
<reference evidence="15" key="1">
    <citation type="submission" date="2019-10" db="EMBL/GenBank/DDBJ databases">
        <title>The sequence and de novo assembly of the wild yak genome.</title>
        <authorList>
            <person name="Liu Y."/>
        </authorList>
    </citation>
    <scope>NUCLEOTIDE SEQUENCE [LARGE SCALE GENOMIC DNA]</scope>
    <source>
        <strain evidence="15">WY2019</strain>
    </source>
</reference>
<evidence type="ECO:0000256" key="3">
    <source>
        <dbReference type="ARBA" id="ARBA00022692"/>
    </source>
</evidence>
<feature type="transmembrane region" description="Helical" evidence="12">
    <location>
        <begin position="394"/>
        <end position="418"/>
    </location>
</feature>
<feature type="transmembrane region" description="Helical" evidence="12">
    <location>
        <begin position="90"/>
        <end position="108"/>
    </location>
</feature>
<dbReference type="Gene3D" id="3.40.50.1000">
    <property type="entry name" value="HAD superfamily/HAD-like"/>
    <property type="match status" value="2"/>
</dbReference>
<accession>A0A6B0RLL8</accession>
<dbReference type="InterPro" id="IPR047821">
    <property type="entry name" value="P5B-type_ATPase"/>
</dbReference>
<keyword evidence="3 12" id="KW-0812">Transmembrane</keyword>
<dbReference type="FunFam" id="3.40.50.1000:FF:000075">
    <property type="entry name" value="Cation-transporting ATPase"/>
    <property type="match status" value="1"/>
</dbReference>
<feature type="transmembrane region" description="Helical" evidence="12">
    <location>
        <begin position="900"/>
        <end position="919"/>
    </location>
</feature>
<keyword evidence="5 12" id="KW-0547">Nucleotide-binding</keyword>
<keyword evidence="9 12" id="KW-1133">Transmembrane helix</keyword>
<dbReference type="PROSITE" id="PS00154">
    <property type="entry name" value="ATPASE_E1_E2"/>
    <property type="match status" value="1"/>
</dbReference>
<evidence type="ECO:0000256" key="7">
    <source>
        <dbReference type="ARBA" id="ARBA00022842"/>
    </source>
</evidence>
<comment type="caution">
    <text evidence="15">The sequence shown here is derived from an EMBL/GenBank/DDBJ whole genome shotgun (WGS) entry which is preliminary data.</text>
</comment>
<dbReference type="SFLD" id="SFLDF00027">
    <property type="entry name" value="p-type_atpase"/>
    <property type="match status" value="1"/>
</dbReference>
<evidence type="ECO:0000256" key="4">
    <source>
        <dbReference type="ARBA" id="ARBA00022723"/>
    </source>
</evidence>
<evidence type="ECO:0000256" key="12">
    <source>
        <dbReference type="RuleBase" id="RU362082"/>
    </source>
</evidence>
<protein>
    <recommendedName>
        <fullName evidence="12">Cation-transporting ATPase</fullName>
        <ecNumber evidence="12">7.2.2.-</ecNumber>
    </recommendedName>
</protein>
<dbReference type="CDD" id="cd07542">
    <property type="entry name" value="P-type_ATPase_cation"/>
    <property type="match status" value="1"/>
</dbReference>
<evidence type="ECO:0000256" key="13">
    <source>
        <dbReference type="SAM" id="MobiDB-lite"/>
    </source>
</evidence>
<feature type="transmembrane region" description="Helical" evidence="12">
    <location>
        <begin position="1028"/>
        <end position="1050"/>
    </location>
</feature>
<evidence type="ECO:0000256" key="8">
    <source>
        <dbReference type="ARBA" id="ARBA00022967"/>
    </source>
</evidence>
<dbReference type="NCBIfam" id="TIGR01657">
    <property type="entry name" value="P-ATPase-V"/>
    <property type="match status" value="1"/>
</dbReference>
<dbReference type="SFLD" id="SFLDG00002">
    <property type="entry name" value="C1.7:_P-type_atpase_like"/>
    <property type="match status" value="1"/>
</dbReference>
<dbReference type="PRINTS" id="PR00121">
    <property type="entry name" value="NAKATPASE"/>
</dbReference>
<keyword evidence="16" id="KW-1185">Reference proteome</keyword>
<dbReference type="GO" id="GO:0015203">
    <property type="term" value="F:polyamine transmembrane transporter activity"/>
    <property type="evidence" value="ECO:0007669"/>
    <property type="project" value="TreeGrafter"/>
</dbReference>
<feature type="transmembrane region" description="Helical" evidence="12">
    <location>
        <begin position="967"/>
        <end position="989"/>
    </location>
</feature>
<dbReference type="InterPro" id="IPR023298">
    <property type="entry name" value="ATPase_P-typ_TM_dom_sf"/>
</dbReference>
<dbReference type="InterPro" id="IPR036412">
    <property type="entry name" value="HAD-like_sf"/>
</dbReference>
<feature type="transmembrane region" description="Helical" evidence="12">
    <location>
        <begin position="52"/>
        <end position="70"/>
    </location>
</feature>
<dbReference type="SUPFAM" id="SSF56784">
    <property type="entry name" value="HAD-like"/>
    <property type="match status" value="1"/>
</dbReference>
<feature type="transmembrane region" description="Helical" evidence="12">
    <location>
        <begin position="1070"/>
        <end position="1091"/>
    </location>
</feature>
<evidence type="ECO:0000256" key="10">
    <source>
        <dbReference type="ARBA" id="ARBA00023136"/>
    </source>
</evidence>
<dbReference type="SUPFAM" id="SSF81665">
    <property type="entry name" value="Calcium ATPase, transmembrane domain M"/>
    <property type="match status" value="1"/>
</dbReference>
<feature type="transmembrane region" description="Helical" evidence="12">
    <location>
        <begin position="430"/>
        <end position="453"/>
    </location>
</feature>
<dbReference type="InterPro" id="IPR018303">
    <property type="entry name" value="ATPase_P-typ_P_site"/>
</dbReference>
<dbReference type="SMART" id="SM00831">
    <property type="entry name" value="Cation_ATPase_N"/>
    <property type="match status" value="1"/>
</dbReference>
<evidence type="ECO:0000256" key="6">
    <source>
        <dbReference type="ARBA" id="ARBA00022840"/>
    </source>
</evidence>
<comment type="catalytic activity">
    <reaction evidence="11 12">
        <text>ATP + H2O = ADP + phosphate + H(+)</text>
        <dbReference type="Rhea" id="RHEA:13065"/>
        <dbReference type="ChEBI" id="CHEBI:15377"/>
        <dbReference type="ChEBI" id="CHEBI:15378"/>
        <dbReference type="ChEBI" id="CHEBI:30616"/>
        <dbReference type="ChEBI" id="CHEBI:43474"/>
        <dbReference type="ChEBI" id="CHEBI:456216"/>
    </reaction>
</comment>
<dbReference type="InterPro" id="IPR004014">
    <property type="entry name" value="ATPase_P-typ_cation-transptr_N"/>
</dbReference>
<evidence type="ECO:0000256" key="2">
    <source>
        <dbReference type="ARBA" id="ARBA00006000"/>
    </source>
</evidence>
<dbReference type="Gene3D" id="2.70.150.10">
    <property type="entry name" value="Calcium-transporting ATPase, cytoplasmic transduction domain A"/>
    <property type="match status" value="1"/>
</dbReference>
<dbReference type="InterPro" id="IPR006544">
    <property type="entry name" value="P-type_TPase_V"/>
</dbReference>
<dbReference type="GO" id="GO:0031902">
    <property type="term" value="C:late endosome membrane"/>
    <property type="evidence" value="ECO:0007669"/>
    <property type="project" value="TreeGrafter"/>
</dbReference>
<evidence type="ECO:0000313" key="15">
    <source>
        <dbReference type="EMBL" id="MXQ90402.1"/>
    </source>
</evidence>
<dbReference type="GO" id="GO:0005524">
    <property type="term" value="F:ATP binding"/>
    <property type="evidence" value="ECO:0007669"/>
    <property type="project" value="UniProtKB-UniRule"/>
</dbReference>
<dbReference type="Proteomes" id="UP000322234">
    <property type="component" value="Unassembled WGS sequence"/>
</dbReference>
<name>A0A6B0RLL8_9CETA</name>
<comment type="subcellular location">
    <subcellularLocation>
        <location evidence="1 12">Membrane</location>
        <topology evidence="1 12">Multi-pass membrane protein</topology>
    </subcellularLocation>
</comment>
<evidence type="ECO:0000256" key="1">
    <source>
        <dbReference type="ARBA" id="ARBA00004141"/>
    </source>
</evidence>
<dbReference type="FunFam" id="3.40.1110.10:FF:000028">
    <property type="entry name" value="Cation-transporting ATPase"/>
    <property type="match status" value="1"/>
</dbReference>
<dbReference type="EMBL" id="VBQZ03000063">
    <property type="protein sequence ID" value="MXQ90402.1"/>
    <property type="molecule type" value="Genomic_DNA"/>
</dbReference>
<dbReference type="FunFam" id="1.20.1110.10:FF:000023">
    <property type="entry name" value="Cation-transporting ATPase"/>
    <property type="match status" value="1"/>
</dbReference>
<organism evidence="15 16">
    <name type="scientific">Bos mutus</name>
    <name type="common">wild yak</name>
    <dbReference type="NCBI Taxonomy" id="72004"/>
    <lineage>
        <taxon>Eukaryota</taxon>
        <taxon>Metazoa</taxon>
        <taxon>Chordata</taxon>
        <taxon>Craniata</taxon>
        <taxon>Vertebrata</taxon>
        <taxon>Euteleostomi</taxon>
        <taxon>Mammalia</taxon>
        <taxon>Eutheria</taxon>
        <taxon>Laurasiatheria</taxon>
        <taxon>Artiodactyla</taxon>
        <taxon>Ruminantia</taxon>
        <taxon>Pecora</taxon>
        <taxon>Bovidae</taxon>
        <taxon>Bovinae</taxon>
        <taxon>Bos</taxon>
    </lineage>
</organism>
<keyword evidence="10 12" id="KW-0472">Membrane</keyword>
<evidence type="ECO:0000259" key="14">
    <source>
        <dbReference type="SMART" id="SM00831"/>
    </source>
</evidence>
<dbReference type="PRINTS" id="PR00119">
    <property type="entry name" value="CATATPASE"/>
</dbReference>
<comment type="similarity">
    <text evidence="2 12">Belongs to the cation transport ATPase (P-type) (TC 3.A.3) family. Type V subfamily.</text>
</comment>
<gene>
    <name evidence="15" type="ORF">E5288_WYG011114</name>
</gene>
<dbReference type="GO" id="GO:0005789">
    <property type="term" value="C:endoplasmic reticulum membrane"/>
    <property type="evidence" value="ECO:0007669"/>
    <property type="project" value="TreeGrafter"/>
</dbReference>
<keyword evidence="6 12" id="KW-0067">ATP-binding</keyword>
<feature type="region of interest" description="Disordered" evidence="13">
    <location>
        <begin position="1125"/>
        <end position="1157"/>
    </location>
</feature>
<dbReference type="InterPro" id="IPR023214">
    <property type="entry name" value="HAD_sf"/>
</dbReference>
<dbReference type="Gene3D" id="1.20.1110.10">
    <property type="entry name" value="Calcium-transporting ATPase, transmembrane domain"/>
    <property type="match status" value="1"/>
</dbReference>
<keyword evidence="8 12" id="KW-1278">Translocase</keyword>
<dbReference type="SUPFAM" id="SSF81653">
    <property type="entry name" value="Calcium ATPase, transduction domain A"/>
    <property type="match status" value="1"/>
</dbReference>